<evidence type="ECO:0000256" key="11">
    <source>
        <dbReference type="ARBA" id="ARBA00022734"/>
    </source>
</evidence>
<dbReference type="FunFam" id="1.10.510.10:FF:001026">
    <property type="entry name" value="probable L-type lectin-domain containing receptor kinase S.5"/>
    <property type="match status" value="1"/>
</dbReference>
<dbReference type="PROSITE" id="PS00307">
    <property type="entry name" value="LECTIN_LEGUME_BETA"/>
    <property type="match status" value="1"/>
</dbReference>
<reference evidence="23 24" key="1">
    <citation type="submission" date="2024-01" db="EMBL/GenBank/DDBJ databases">
        <title>A telomere-to-telomere, gap-free genome of sweet tea (Lithocarpus litseifolius).</title>
        <authorList>
            <person name="Zhou J."/>
        </authorList>
    </citation>
    <scope>NUCLEOTIDE SEQUENCE [LARGE SCALE GENOMIC DNA]</scope>
    <source>
        <strain evidence="23">Zhou-2022a</strain>
        <tissue evidence="23">Leaf</tissue>
    </source>
</reference>
<evidence type="ECO:0000313" key="24">
    <source>
        <dbReference type="Proteomes" id="UP001459277"/>
    </source>
</evidence>
<name>A0AAW2E117_9ROSI</name>
<accession>A0AAW2E117</accession>
<organism evidence="23 24">
    <name type="scientific">Lithocarpus litseifolius</name>
    <dbReference type="NCBI Taxonomy" id="425828"/>
    <lineage>
        <taxon>Eukaryota</taxon>
        <taxon>Viridiplantae</taxon>
        <taxon>Streptophyta</taxon>
        <taxon>Embryophyta</taxon>
        <taxon>Tracheophyta</taxon>
        <taxon>Spermatophyta</taxon>
        <taxon>Magnoliopsida</taxon>
        <taxon>eudicotyledons</taxon>
        <taxon>Gunneridae</taxon>
        <taxon>Pentapetalae</taxon>
        <taxon>rosids</taxon>
        <taxon>fabids</taxon>
        <taxon>Fagales</taxon>
        <taxon>Fagaceae</taxon>
        <taxon>Lithocarpus</taxon>
    </lineage>
</organism>
<dbReference type="SUPFAM" id="SSF49899">
    <property type="entry name" value="Concanavalin A-like lectins/glucanases"/>
    <property type="match status" value="1"/>
</dbReference>
<evidence type="ECO:0000256" key="9">
    <source>
        <dbReference type="ARBA" id="ARBA00022692"/>
    </source>
</evidence>
<evidence type="ECO:0000256" key="15">
    <source>
        <dbReference type="ARBA" id="ARBA00022989"/>
    </source>
</evidence>
<dbReference type="InterPro" id="IPR000719">
    <property type="entry name" value="Prot_kinase_dom"/>
</dbReference>
<comment type="similarity">
    <text evidence="4">In the C-terminal section; belongs to the protein kinase superfamily. Ser/Thr protein kinase family.</text>
</comment>
<evidence type="ECO:0000256" key="7">
    <source>
        <dbReference type="ARBA" id="ARBA00022527"/>
    </source>
</evidence>
<evidence type="ECO:0000313" key="23">
    <source>
        <dbReference type="EMBL" id="KAL0016376.1"/>
    </source>
</evidence>
<keyword evidence="8" id="KW-0808">Transferase</keyword>
<feature type="compositionally biased region" description="Polar residues" evidence="20">
    <location>
        <begin position="752"/>
        <end position="765"/>
    </location>
</feature>
<evidence type="ECO:0000256" key="5">
    <source>
        <dbReference type="ARBA" id="ARBA00012513"/>
    </source>
</evidence>
<dbReference type="Proteomes" id="UP001459277">
    <property type="component" value="Unassembled WGS sequence"/>
</dbReference>
<comment type="caution">
    <text evidence="23">The sequence shown here is derived from an EMBL/GenBank/DDBJ whole genome shotgun (WGS) entry which is preliminary data.</text>
</comment>
<dbReference type="InterPro" id="IPR017441">
    <property type="entry name" value="Protein_kinase_ATP_BS"/>
</dbReference>
<dbReference type="PROSITE" id="PS00107">
    <property type="entry name" value="PROTEIN_KINASE_ATP"/>
    <property type="match status" value="1"/>
</dbReference>
<evidence type="ECO:0000256" key="19">
    <source>
        <dbReference type="PROSITE-ProRule" id="PRU10141"/>
    </source>
</evidence>
<dbReference type="Gene3D" id="1.10.510.10">
    <property type="entry name" value="Transferase(Phosphotransferase) domain 1"/>
    <property type="match status" value="1"/>
</dbReference>
<feature type="compositionally biased region" description="Low complexity" evidence="20">
    <location>
        <begin position="737"/>
        <end position="746"/>
    </location>
</feature>
<dbReference type="Gene3D" id="3.30.200.20">
    <property type="entry name" value="Phosphorylase Kinase, domain 1"/>
    <property type="match status" value="1"/>
</dbReference>
<keyword evidence="16 21" id="KW-0472">Membrane</keyword>
<dbReference type="GO" id="GO:0030246">
    <property type="term" value="F:carbohydrate binding"/>
    <property type="evidence" value="ECO:0007669"/>
    <property type="project" value="UniProtKB-KW"/>
</dbReference>
<keyword evidence="9 21" id="KW-0812">Transmembrane</keyword>
<protein>
    <recommendedName>
        <fullName evidence="5">non-specific serine/threonine protein kinase</fullName>
        <ecNumber evidence="5">2.7.11.1</ecNumber>
    </recommendedName>
</protein>
<dbReference type="InterPro" id="IPR011009">
    <property type="entry name" value="Kinase-like_dom_sf"/>
</dbReference>
<keyword evidence="11" id="KW-0430">Lectin</keyword>
<dbReference type="SMART" id="SM00220">
    <property type="entry name" value="S_TKc"/>
    <property type="match status" value="1"/>
</dbReference>
<dbReference type="EC" id="2.7.11.1" evidence="5"/>
<dbReference type="FunFam" id="3.30.200.20:FF:000178">
    <property type="entry name" value="serine/threonine-protein kinase PBS1-like"/>
    <property type="match status" value="1"/>
</dbReference>
<dbReference type="SUPFAM" id="SSF56112">
    <property type="entry name" value="Protein kinase-like (PK-like)"/>
    <property type="match status" value="1"/>
</dbReference>
<evidence type="ECO:0000256" key="13">
    <source>
        <dbReference type="ARBA" id="ARBA00022777"/>
    </source>
</evidence>
<dbReference type="InterPro" id="IPR001220">
    <property type="entry name" value="Legume_lectin_dom"/>
</dbReference>
<comment type="similarity">
    <text evidence="3">In the N-terminal section; belongs to the leguminous lectin family.</text>
</comment>
<dbReference type="CDD" id="cd06899">
    <property type="entry name" value="lectin_legume_LecRK_Arcelin_ConA"/>
    <property type="match status" value="1"/>
</dbReference>
<evidence type="ECO:0000256" key="18">
    <source>
        <dbReference type="ARBA" id="ARBA00023180"/>
    </source>
</evidence>
<keyword evidence="18" id="KW-0325">Glycoprotein</keyword>
<keyword evidence="13" id="KW-0418">Kinase</keyword>
<feature type="compositionally biased region" description="Low complexity" evidence="20">
    <location>
        <begin position="701"/>
        <end position="716"/>
    </location>
</feature>
<dbReference type="GO" id="GO:0005886">
    <property type="term" value="C:plasma membrane"/>
    <property type="evidence" value="ECO:0007669"/>
    <property type="project" value="UniProtKB-SubCell"/>
</dbReference>
<evidence type="ECO:0000256" key="16">
    <source>
        <dbReference type="ARBA" id="ARBA00023136"/>
    </source>
</evidence>
<keyword evidence="17" id="KW-0675">Receptor</keyword>
<dbReference type="GO" id="GO:0005524">
    <property type="term" value="F:ATP binding"/>
    <property type="evidence" value="ECO:0007669"/>
    <property type="project" value="UniProtKB-UniRule"/>
</dbReference>
<keyword evidence="12 19" id="KW-0547">Nucleotide-binding</keyword>
<dbReference type="InterPro" id="IPR019825">
    <property type="entry name" value="Lectin_legB_Mn/Ca_BS"/>
</dbReference>
<dbReference type="PROSITE" id="PS50011">
    <property type="entry name" value="PROTEIN_KINASE_DOM"/>
    <property type="match status" value="1"/>
</dbReference>
<keyword evidence="7" id="KW-0723">Serine/threonine-protein kinase</keyword>
<feature type="binding site" evidence="19">
    <location>
        <position position="390"/>
    </location>
    <ligand>
        <name>ATP</name>
        <dbReference type="ChEBI" id="CHEBI:30616"/>
    </ligand>
</feature>
<dbReference type="CDD" id="cd14066">
    <property type="entry name" value="STKc_IRAK"/>
    <property type="match status" value="1"/>
</dbReference>
<evidence type="ECO:0000256" key="21">
    <source>
        <dbReference type="SAM" id="Phobius"/>
    </source>
</evidence>
<gene>
    <name evidence="23" type="ORF">SO802_003445</name>
</gene>
<dbReference type="GO" id="GO:0004674">
    <property type="term" value="F:protein serine/threonine kinase activity"/>
    <property type="evidence" value="ECO:0007669"/>
    <property type="project" value="UniProtKB-KW"/>
</dbReference>
<keyword evidence="6" id="KW-1003">Cell membrane</keyword>
<evidence type="ECO:0000256" key="3">
    <source>
        <dbReference type="ARBA" id="ARBA00008536"/>
    </source>
</evidence>
<feature type="region of interest" description="Disordered" evidence="20">
    <location>
        <begin position="701"/>
        <end position="775"/>
    </location>
</feature>
<feature type="transmembrane region" description="Helical" evidence="21">
    <location>
        <begin position="297"/>
        <end position="321"/>
    </location>
</feature>
<evidence type="ECO:0000256" key="12">
    <source>
        <dbReference type="ARBA" id="ARBA00022741"/>
    </source>
</evidence>
<evidence type="ECO:0000256" key="4">
    <source>
        <dbReference type="ARBA" id="ARBA00010217"/>
    </source>
</evidence>
<dbReference type="Gene3D" id="2.60.120.200">
    <property type="match status" value="1"/>
</dbReference>
<dbReference type="PANTHER" id="PTHR27007">
    <property type="match status" value="1"/>
</dbReference>
<dbReference type="InterPro" id="IPR013320">
    <property type="entry name" value="ConA-like_dom_sf"/>
</dbReference>
<evidence type="ECO:0000256" key="20">
    <source>
        <dbReference type="SAM" id="MobiDB-lite"/>
    </source>
</evidence>
<dbReference type="InterPro" id="IPR050528">
    <property type="entry name" value="L-type_Lectin-RKs"/>
</dbReference>
<keyword evidence="14 19" id="KW-0067">ATP-binding</keyword>
<feature type="domain" description="Protein kinase" evidence="22">
    <location>
        <begin position="360"/>
        <end position="631"/>
    </location>
</feature>
<evidence type="ECO:0000256" key="6">
    <source>
        <dbReference type="ARBA" id="ARBA00022475"/>
    </source>
</evidence>
<dbReference type="EMBL" id="JAZDWU010000001">
    <property type="protein sequence ID" value="KAL0016376.1"/>
    <property type="molecule type" value="Genomic_DNA"/>
</dbReference>
<keyword evidence="10" id="KW-0732">Signal</keyword>
<proteinExistence type="inferred from homology"/>
<sequence>MLLRNCLWFMLCPLSTTMLSLLFFFTFLIRSSLSSVMDPITFSFPTFSPENCSNGELICMGSATAVDGYLNITPEPQHGNLTSQTQLKTKVGRVLYSHPMLAWPANISTIFTVRISPFQNSTESGDGMAFIIAPNHDPSPPESHGFFLGILDRSTEGVVRQLAVELDTFKNEYDLDGNHIGIDTTSMINPLAAESLNDTGIELTSGRDIKVKIDYDGWKKMLQISVGYSGKPLVTVLEQSIVMSDTVPSSVFVGFTASTGQVSESHKVIDWVFTSVPLPSSSIHNGHEKDRKIKKTVLVSVTTCSMVLLVIVTCMFLPSVLRKLRKKNQRDRDIETQSRNAANVPEMFTYKQLSKATRNFSKENLLGKGGFGSVYRGIISVPPKVIAVKKISATSKQGEREYMAEICTIGRMRHKNIVQLQGWCHEGENLLLVYEFMSNGSLDRFIGKEFLDWETRYKILTGLASALLYLHEECGNPVVHRDIKPNNVMLDSDFNAHLGDFGLARILQNDASVTTMLAGTPGYLAPEMGFIGKATPESDVYSFGMVVLEVVCGKRSTDIRDENGLVDYVWNLYAENGLLKCVDQMLQGKFDEEQVKRTLIVGLACLHPDSMFRPKMRKVVNILMDPNEPLMNLPGNRPCGVYVVFPSNSSTSPAATDSSALLQSSMASLMSPNEPSMNSPGNRPSGVYVFFSSNSFTSTTATDGSSLLQSSMPSLMNPNEPMNLPGNRPSGEHVSCSSTSSTTTTTADINFGSKSGSALRQSSMPSLDEIEVQYD</sequence>
<evidence type="ECO:0000256" key="17">
    <source>
        <dbReference type="ARBA" id="ARBA00023170"/>
    </source>
</evidence>
<dbReference type="InterPro" id="IPR008271">
    <property type="entry name" value="Ser/Thr_kinase_AS"/>
</dbReference>
<evidence type="ECO:0000259" key="22">
    <source>
        <dbReference type="PROSITE" id="PS50011"/>
    </source>
</evidence>
<evidence type="ECO:0000256" key="10">
    <source>
        <dbReference type="ARBA" id="ARBA00022729"/>
    </source>
</evidence>
<evidence type="ECO:0000256" key="8">
    <source>
        <dbReference type="ARBA" id="ARBA00022679"/>
    </source>
</evidence>
<keyword evidence="15 21" id="KW-1133">Transmembrane helix</keyword>
<comment type="similarity">
    <text evidence="2">Belongs to the leguminous lectin family.</text>
</comment>
<evidence type="ECO:0000256" key="2">
    <source>
        <dbReference type="ARBA" id="ARBA00007606"/>
    </source>
</evidence>
<keyword evidence="24" id="KW-1185">Reference proteome</keyword>
<dbReference type="PROSITE" id="PS00108">
    <property type="entry name" value="PROTEIN_KINASE_ST"/>
    <property type="match status" value="1"/>
</dbReference>
<dbReference type="Pfam" id="PF00139">
    <property type="entry name" value="Lectin_legB"/>
    <property type="match status" value="1"/>
</dbReference>
<dbReference type="Pfam" id="PF00069">
    <property type="entry name" value="Pkinase"/>
    <property type="match status" value="1"/>
</dbReference>
<comment type="subcellular location">
    <subcellularLocation>
        <location evidence="1">Cell membrane</location>
        <topology evidence="1">Single-pass type I membrane protein</topology>
    </subcellularLocation>
</comment>
<dbReference type="AlphaFoldDB" id="A0AAW2E117"/>
<evidence type="ECO:0000256" key="1">
    <source>
        <dbReference type="ARBA" id="ARBA00004251"/>
    </source>
</evidence>
<evidence type="ECO:0000256" key="14">
    <source>
        <dbReference type="ARBA" id="ARBA00022840"/>
    </source>
</evidence>